<accession>A0A8J2ZBR7</accession>
<dbReference type="Proteomes" id="UP000597507">
    <property type="component" value="Unassembled WGS sequence"/>
</dbReference>
<keyword evidence="3" id="KW-1185">Reference proteome</keyword>
<protein>
    <submittedName>
        <fullName evidence="2">Uncharacterized protein</fullName>
    </submittedName>
</protein>
<organism evidence="2 3">
    <name type="scientific">Caldovatus sediminis</name>
    <dbReference type="NCBI Taxonomy" id="2041189"/>
    <lineage>
        <taxon>Bacteria</taxon>
        <taxon>Pseudomonadati</taxon>
        <taxon>Pseudomonadota</taxon>
        <taxon>Alphaproteobacteria</taxon>
        <taxon>Acetobacterales</taxon>
        <taxon>Roseomonadaceae</taxon>
        <taxon>Caldovatus</taxon>
    </lineage>
</organism>
<evidence type="ECO:0000256" key="1">
    <source>
        <dbReference type="SAM" id="MobiDB-lite"/>
    </source>
</evidence>
<name>A0A8J2ZBR7_9PROT</name>
<dbReference type="AlphaFoldDB" id="A0A8J2ZBR7"/>
<reference evidence="2 3" key="1">
    <citation type="journal article" date="2014" name="Int. J. Syst. Evol. Microbiol.">
        <title>Complete genome sequence of Corynebacterium casei LMG S-19264T (=DSM 44701T), isolated from a smear-ripened cheese.</title>
        <authorList>
            <consortium name="US DOE Joint Genome Institute (JGI-PGF)"/>
            <person name="Walter F."/>
            <person name="Albersmeier A."/>
            <person name="Kalinowski J."/>
            <person name="Ruckert C."/>
        </authorList>
    </citation>
    <scope>NUCLEOTIDE SEQUENCE [LARGE SCALE GENOMIC DNA]</scope>
    <source>
        <strain evidence="2 3">CGMCC 1.16330</strain>
    </source>
</reference>
<comment type="caution">
    <text evidence="2">The sequence shown here is derived from an EMBL/GenBank/DDBJ whole genome shotgun (WGS) entry which is preliminary data.</text>
</comment>
<evidence type="ECO:0000313" key="3">
    <source>
        <dbReference type="Proteomes" id="UP000597507"/>
    </source>
</evidence>
<dbReference type="EMBL" id="BMKS01000005">
    <property type="protein sequence ID" value="GGG32891.1"/>
    <property type="molecule type" value="Genomic_DNA"/>
</dbReference>
<feature type="region of interest" description="Disordered" evidence="1">
    <location>
        <begin position="30"/>
        <end position="56"/>
    </location>
</feature>
<proteinExistence type="predicted"/>
<evidence type="ECO:0000313" key="2">
    <source>
        <dbReference type="EMBL" id="GGG32891.1"/>
    </source>
</evidence>
<sequence>MPARRLIALSTPVRTGHFRWPVGRRLLTGHAAGDGSEGTRAGRNPHGFTIDASRPR</sequence>
<gene>
    <name evidence="2" type="ORF">GCM10010964_20950</name>
</gene>